<dbReference type="SUPFAM" id="SSF51569">
    <property type="entry name" value="Aldolase"/>
    <property type="match status" value="1"/>
</dbReference>
<evidence type="ECO:0000256" key="2">
    <source>
        <dbReference type="ARBA" id="ARBA00010387"/>
    </source>
</evidence>
<dbReference type="STRING" id="398527.Bphyt_2128"/>
<dbReference type="Gene3D" id="3.20.20.70">
    <property type="entry name" value="Aldolase class I"/>
    <property type="match status" value="1"/>
</dbReference>
<evidence type="ECO:0000256" key="5">
    <source>
        <dbReference type="ARBA" id="ARBA00023239"/>
    </source>
</evidence>
<evidence type="ECO:0000256" key="6">
    <source>
        <dbReference type="ARBA" id="ARBA00029799"/>
    </source>
</evidence>
<keyword evidence="5 7" id="KW-0456">Lyase</keyword>
<organism evidence="7 8">
    <name type="scientific">Paraburkholderia phytofirmans (strain DSM 17436 / LMG 22146 / PsJN)</name>
    <name type="common">Burkholderia phytofirmans</name>
    <dbReference type="NCBI Taxonomy" id="398527"/>
    <lineage>
        <taxon>Bacteria</taxon>
        <taxon>Pseudomonadati</taxon>
        <taxon>Pseudomonadota</taxon>
        <taxon>Betaproteobacteria</taxon>
        <taxon>Burkholderiales</taxon>
        <taxon>Burkholderiaceae</taxon>
        <taxon>Paraburkholderia</taxon>
    </lineage>
</organism>
<dbReference type="KEGG" id="bpy:Bphyt_2128"/>
<dbReference type="AlphaFoldDB" id="B2T4L8"/>
<dbReference type="Pfam" id="PF00274">
    <property type="entry name" value="Glycolytic"/>
    <property type="match status" value="1"/>
</dbReference>
<dbReference type="InterPro" id="IPR000741">
    <property type="entry name" value="FBA_I"/>
</dbReference>
<gene>
    <name evidence="7" type="ordered locus">Bphyt_2128</name>
</gene>
<evidence type="ECO:0000313" key="8">
    <source>
        <dbReference type="Proteomes" id="UP000001739"/>
    </source>
</evidence>
<dbReference type="InterPro" id="IPR013785">
    <property type="entry name" value="Aldolase_TIM"/>
</dbReference>
<dbReference type="GO" id="GO:0004332">
    <property type="term" value="F:fructose-bisphosphate aldolase activity"/>
    <property type="evidence" value="ECO:0007669"/>
    <property type="project" value="UniProtKB-EC"/>
</dbReference>
<dbReference type="EMBL" id="CP001052">
    <property type="protein sequence ID" value="ACD16529.1"/>
    <property type="molecule type" value="Genomic_DNA"/>
</dbReference>
<evidence type="ECO:0000256" key="4">
    <source>
        <dbReference type="ARBA" id="ARBA00023152"/>
    </source>
</evidence>
<proteinExistence type="inferred from homology"/>
<comment type="pathway">
    <text evidence="1">Carbohydrate degradation; glycolysis; D-glyceraldehyde 3-phosphate and glycerone phosphate from D-glucose: step 4/4.</text>
</comment>
<dbReference type="EC" id="4.1.2.13" evidence="3"/>
<dbReference type="Proteomes" id="UP000001739">
    <property type="component" value="Chromosome 1"/>
</dbReference>
<evidence type="ECO:0000256" key="1">
    <source>
        <dbReference type="ARBA" id="ARBA00004714"/>
    </source>
</evidence>
<reference evidence="7 8" key="1">
    <citation type="journal article" date="2011" name="J. Bacteriol.">
        <title>Complete genome sequence of the plant growth-promoting endophyte Burkholderia phytofirmans strain PsJN.</title>
        <authorList>
            <person name="Weilharter A."/>
            <person name="Mitter B."/>
            <person name="Shin M.V."/>
            <person name="Chain P.S."/>
            <person name="Nowak J."/>
            <person name="Sessitsch A."/>
        </authorList>
    </citation>
    <scope>NUCLEOTIDE SEQUENCE [LARGE SCALE GENOMIC DNA]</scope>
    <source>
        <strain evidence="8">DSM 17436 / LMG 22146 / PsJN</strain>
    </source>
</reference>
<evidence type="ECO:0000256" key="3">
    <source>
        <dbReference type="ARBA" id="ARBA00013068"/>
    </source>
</evidence>
<dbReference type="eggNOG" id="COG3588">
    <property type="taxonomic scope" value="Bacteria"/>
</dbReference>
<sequence length="321" mass="34847">MQLDASRADVPVRYSTVKERETIVADEKMLAQVCEKQGFFAALDQSGGSTPGALRLYGIPETAYNGDAEMFKLIHEMRVRIITAPAFTGDKIIGAILFEATMDGQAQGKPVPAFLWEERGVVPFLKVDKGLQAEADGVQLMKPIPGLDDLLARAAKLSICGTKMRSVINLNSQNGIAAIVKQQFELAAQIDAHGLLPILEPEVSIKSPDKPGAEATLRAELIKGLDALPDSRRVMLKLTIPDAADFYRQLIEHPRVARVVALSGGYTRADACQRLASNHGMIASFSRALINELKESMSDSEFNAALEKAVDEIYQASVVKV</sequence>
<dbReference type="NCBIfam" id="NF003784">
    <property type="entry name" value="PRK05377.1"/>
    <property type="match status" value="1"/>
</dbReference>
<dbReference type="HOGENOM" id="CLU_081560_0_0_4"/>
<evidence type="ECO:0000313" key="7">
    <source>
        <dbReference type="EMBL" id="ACD16529.1"/>
    </source>
</evidence>
<protein>
    <recommendedName>
        <fullName evidence="3">fructose-bisphosphate aldolase</fullName>
        <ecNumber evidence="3">4.1.2.13</ecNumber>
    </recommendedName>
    <alternativeName>
        <fullName evidence="6">Fructose-bisphosphate aldolase class I</fullName>
    </alternativeName>
</protein>
<comment type="similarity">
    <text evidence="2">Belongs to the class I fructose-bisphosphate aldolase family.</text>
</comment>
<accession>B2T4L8</accession>
<dbReference type="PANTHER" id="PTHR11627">
    <property type="entry name" value="FRUCTOSE-BISPHOSPHATE ALDOLASE"/>
    <property type="match status" value="1"/>
</dbReference>
<name>B2T4L8_PARPJ</name>
<keyword evidence="4" id="KW-0324">Glycolysis</keyword>
<dbReference type="UniPathway" id="UPA00109">
    <property type="reaction ID" value="UER00183"/>
</dbReference>
<dbReference type="GO" id="GO:0006096">
    <property type="term" value="P:glycolytic process"/>
    <property type="evidence" value="ECO:0007669"/>
    <property type="project" value="UniProtKB-UniPathway"/>
</dbReference>